<keyword evidence="2" id="KW-1133">Transmembrane helix</keyword>
<evidence type="ECO:0000256" key="2">
    <source>
        <dbReference type="SAM" id="Phobius"/>
    </source>
</evidence>
<accession>A0A853A7C8</accession>
<keyword evidence="4" id="KW-1185">Reference proteome</keyword>
<feature type="transmembrane region" description="Helical" evidence="2">
    <location>
        <begin position="273"/>
        <end position="296"/>
    </location>
</feature>
<feature type="compositionally biased region" description="Low complexity" evidence="1">
    <location>
        <begin position="7"/>
        <end position="17"/>
    </location>
</feature>
<evidence type="ECO:0000313" key="3">
    <source>
        <dbReference type="EMBL" id="NYI06352.1"/>
    </source>
</evidence>
<keyword evidence="2" id="KW-0472">Membrane</keyword>
<feature type="transmembrane region" description="Helical" evidence="2">
    <location>
        <begin position="202"/>
        <end position="227"/>
    </location>
</feature>
<feature type="transmembrane region" description="Helical" evidence="2">
    <location>
        <begin position="68"/>
        <end position="85"/>
    </location>
</feature>
<evidence type="ECO:0000256" key="1">
    <source>
        <dbReference type="SAM" id="MobiDB-lite"/>
    </source>
</evidence>
<feature type="transmembrane region" description="Helical" evidence="2">
    <location>
        <begin position="239"/>
        <end position="261"/>
    </location>
</feature>
<comment type="caution">
    <text evidence="3">The sequence shown here is derived from an EMBL/GenBank/DDBJ whole genome shotgun (WGS) entry which is preliminary data.</text>
</comment>
<dbReference type="EMBL" id="JACBZD010000001">
    <property type="protein sequence ID" value="NYI06352.1"/>
    <property type="molecule type" value="Genomic_DNA"/>
</dbReference>
<dbReference type="Proteomes" id="UP000567795">
    <property type="component" value="Unassembled WGS sequence"/>
</dbReference>
<keyword evidence="2" id="KW-0812">Transmembrane</keyword>
<name>A0A853A7C8_9ACTN</name>
<evidence type="ECO:0000313" key="4">
    <source>
        <dbReference type="Proteomes" id="UP000567795"/>
    </source>
</evidence>
<gene>
    <name evidence="3" type="ORF">FHU37_003295</name>
</gene>
<feature type="transmembrane region" description="Helical" evidence="2">
    <location>
        <begin position="131"/>
        <end position="150"/>
    </location>
</feature>
<feature type="transmembrane region" description="Helical" evidence="2">
    <location>
        <begin position="31"/>
        <end position="52"/>
    </location>
</feature>
<protein>
    <submittedName>
        <fullName evidence="3">Uncharacterized protein</fullName>
    </submittedName>
</protein>
<feature type="transmembrane region" description="Helical" evidence="2">
    <location>
        <begin position="97"/>
        <end position="119"/>
    </location>
</feature>
<sequence length="314" mass="32064">MSHSAPHRPAAPAAPDRPAGPDRPRRTAGSLLLNLGTVVLLLLAMGWIAMLIDDPDGYGFPEDEPGEWLAPAFGVGCLFVAGGLLRTPSAVRRGARVLAGWAALLASYAVFAALVRLGYAWGGTDDGPNTAWLVPSLIVGGFAAFGGFFAPRPPVPEEALSLGSRLAFLYGAMAALGGAVALSTATRWMGWLPEEGARGTALFFGAVGAVLGIGVTLLVAGAVTRLAPGAGPRGAERGSPLGAGAVVLGLAVALGAYYTVIAQLGHVLDAGPVRIVAFVLTVVAGPLGWTLLGSRLRDRLAGLRRRRPVTGEGR</sequence>
<organism evidence="3 4">
    <name type="scientific">Allostreptomyces psammosilenae</name>
    <dbReference type="NCBI Taxonomy" id="1892865"/>
    <lineage>
        <taxon>Bacteria</taxon>
        <taxon>Bacillati</taxon>
        <taxon>Actinomycetota</taxon>
        <taxon>Actinomycetes</taxon>
        <taxon>Kitasatosporales</taxon>
        <taxon>Streptomycetaceae</taxon>
        <taxon>Allostreptomyces</taxon>
    </lineage>
</organism>
<dbReference type="AlphaFoldDB" id="A0A853A7C8"/>
<reference evidence="3 4" key="1">
    <citation type="submission" date="2020-07" db="EMBL/GenBank/DDBJ databases">
        <title>Sequencing the genomes of 1000 actinobacteria strains.</title>
        <authorList>
            <person name="Klenk H.-P."/>
        </authorList>
    </citation>
    <scope>NUCLEOTIDE SEQUENCE [LARGE SCALE GENOMIC DNA]</scope>
    <source>
        <strain evidence="3 4">DSM 42178</strain>
    </source>
</reference>
<dbReference type="RefSeq" id="WP_179814949.1">
    <property type="nucleotide sequence ID" value="NZ_JACBZD010000001.1"/>
</dbReference>
<feature type="transmembrane region" description="Helical" evidence="2">
    <location>
        <begin position="162"/>
        <end position="182"/>
    </location>
</feature>
<proteinExistence type="predicted"/>
<feature type="region of interest" description="Disordered" evidence="1">
    <location>
        <begin position="1"/>
        <end position="25"/>
    </location>
</feature>